<keyword evidence="1" id="KW-0479">Metal-binding</keyword>
<dbReference type="CDD" id="cd12148">
    <property type="entry name" value="fungal_TF_MHR"/>
    <property type="match status" value="1"/>
</dbReference>
<reference evidence="9" key="1">
    <citation type="journal article" date="2021" name="Nat. Commun.">
        <title>Genetic determinants of endophytism in the Arabidopsis root mycobiome.</title>
        <authorList>
            <person name="Mesny F."/>
            <person name="Miyauchi S."/>
            <person name="Thiergart T."/>
            <person name="Pickel B."/>
            <person name="Atanasova L."/>
            <person name="Karlsson M."/>
            <person name="Huettel B."/>
            <person name="Barry K.W."/>
            <person name="Haridas S."/>
            <person name="Chen C."/>
            <person name="Bauer D."/>
            <person name="Andreopoulos W."/>
            <person name="Pangilinan J."/>
            <person name="LaButti K."/>
            <person name="Riley R."/>
            <person name="Lipzen A."/>
            <person name="Clum A."/>
            <person name="Drula E."/>
            <person name="Henrissat B."/>
            <person name="Kohler A."/>
            <person name="Grigoriev I.V."/>
            <person name="Martin F.M."/>
            <person name="Hacquard S."/>
        </authorList>
    </citation>
    <scope>NUCLEOTIDE SEQUENCE</scope>
    <source>
        <strain evidence="9">MPI-CAGE-CH-0243</strain>
    </source>
</reference>
<evidence type="ECO:0000256" key="7">
    <source>
        <dbReference type="SAM" id="MobiDB-lite"/>
    </source>
</evidence>
<dbReference type="InterPro" id="IPR052073">
    <property type="entry name" value="Amide_Lactam_Regulators"/>
</dbReference>
<dbReference type="PANTHER" id="PTHR47171">
    <property type="entry name" value="FARA-RELATED"/>
    <property type="match status" value="1"/>
</dbReference>
<dbReference type="Pfam" id="PF00172">
    <property type="entry name" value="Zn_clus"/>
    <property type="match status" value="1"/>
</dbReference>
<feature type="compositionally biased region" description="Low complexity" evidence="7">
    <location>
        <begin position="136"/>
        <end position="145"/>
    </location>
</feature>
<dbReference type="SMART" id="SM00066">
    <property type="entry name" value="GAL4"/>
    <property type="match status" value="1"/>
</dbReference>
<keyword evidence="2" id="KW-0862">Zinc</keyword>
<dbReference type="SUPFAM" id="SSF57701">
    <property type="entry name" value="Zn2/Cys6 DNA-binding domain"/>
    <property type="match status" value="1"/>
</dbReference>
<dbReference type="OrthoDB" id="5121955at2759"/>
<gene>
    <name evidence="9" type="ORF">B0J11DRAFT_511468</name>
</gene>
<evidence type="ECO:0000259" key="8">
    <source>
        <dbReference type="PROSITE" id="PS50048"/>
    </source>
</evidence>
<keyword evidence="5" id="KW-0804">Transcription</keyword>
<dbReference type="InterPro" id="IPR001138">
    <property type="entry name" value="Zn2Cys6_DnaBD"/>
</dbReference>
<dbReference type="GO" id="GO:0003677">
    <property type="term" value="F:DNA binding"/>
    <property type="evidence" value="ECO:0007669"/>
    <property type="project" value="UniProtKB-KW"/>
</dbReference>
<evidence type="ECO:0000256" key="3">
    <source>
        <dbReference type="ARBA" id="ARBA00023015"/>
    </source>
</evidence>
<dbReference type="GO" id="GO:0006351">
    <property type="term" value="P:DNA-templated transcription"/>
    <property type="evidence" value="ECO:0007669"/>
    <property type="project" value="InterPro"/>
</dbReference>
<dbReference type="GO" id="GO:0008270">
    <property type="term" value="F:zinc ion binding"/>
    <property type="evidence" value="ECO:0007669"/>
    <property type="project" value="InterPro"/>
</dbReference>
<feature type="domain" description="Zn(2)-C6 fungal-type" evidence="8">
    <location>
        <begin position="16"/>
        <end position="47"/>
    </location>
</feature>
<proteinExistence type="predicted"/>
<evidence type="ECO:0000256" key="5">
    <source>
        <dbReference type="ARBA" id="ARBA00023163"/>
    </source>
</evidence>
<dbReference type="InterPro" id="IPR036864">
    <property type="entry name" value="Zn2-C6_fun-type_DNA-bd_sf"/>
</dbReference>
<feature type="region of interest" description="Disordered" evidence="7">
    <location>
        <begin position="658"/>
        <end position="677"/>
    </location>
</feature>
<accession>A0A9P9I9N9</accession>
<keyword evidence="10" id="KW-1185">Reference proteome</keyword>
<dbReference type="Proteomes" id="UP000700596">
    <property type="component" value="Unassembled WGS sequence"/>
</dbReference>
<sequence length="731" mass="82680">MADHNGQPRRRRARLACISCNSRRVKCDVIESQPCTNCIANHVPCETRESRRGKHPRRARILIHEHQVLLDSPYNPTDNITLSPEDATLQRHEDEVAASHVLASLSTSFNDLAGEKPASAHTLSPGLLSLAPQGQTHTTSFPTTESTDHEDDSAVFLGESSSLRYVPNEQKSELPNPKRPRFRHSIANAKEMGSLMASWEVERRKKRIESLHQDGAFVFPQASLREELLNAYFQWFHPHFSIVDELDIREAHSKKSLSPLLLQAMLFIGAIHCDENVLRNLRLGNRHRAKFIFFSKAKDVYDADHETKKLTIIQALFLLSFWRANALAEKDVRHWIGAAINLAQTKALHRSTGDIEPSIASLHRRIWWAIYVRERQAAAALGLPCRIRDEDCDVGFLKTTDFQSAFSSSTSTTKQEHYIQYSMAISDLARTLGTIVDAGYLPNRCLGMDERAKIRNGLYRWKQRLPTSMQLSNDGGETYNVQANMLHLAYNNLLILLHRSSFVTPENNNEDADGNIALQAAARNSRIVEDMLSDDSMRHAQIHVITNLFNTLCIHVVHLRCSSGINRTITEHRAKVCLMGLKELQKTWEVTNWVLQLFFQYLDRSTADRLVVEVDDTRGSIMATRQNTSSPELIRSHQLASSSLHTDVSTMQSADLDNAESTTNHDGTTLHTSTTPWSWTTDEANNYLFSQIENEFAFGEGGMLEWSPDELFPCSSNDLPDLGYDELDTMP</sequence>
<dbReference type="Pfam" id="PF04082">
    <property type="entry name" value="Fungal_trans"/>
    <property type="match status" value="1"/>
</dbReference>
<dbReference type="AlphaFoldDB" id="A0A9P9I9N9"/>
<feature type="region of interest" description="Disordered" evidence="7">
    <location>
        <begin position="116"/>
        <end position="151"/>
    </location>
</feature>
<dbReference type="CDD" id="cd00067">
    <property type="entry name" value="GAL4"/>
    <property type="match status" value="1"/>
</dbReference>
<keyword evidence="3" id="KW-0805">Transcription regulation</keyword>
<evidence type="ECO:0000313" key="10">
    <source>
        <dbReference type="Proteomes" id="UP000700596"/>
    </source>
</evidence>
<keyword evidence="4" id="KW-0238">DNA-binding</keyword>
<evidence type="ECO:0000256" key="4">
    <source>
        <dbReference type="ARBA" id="ARBA00023125"/>
    </source>
</evidence>
<evidence type="ECO:0000256" key="1">
    <source>
        <dbReference type="ARBA" id="ARBA00022723"/>
    </source>
</evidence>
<evidence type="ECO:0000313" key="9">
    <source>
        <dbReference type="EMBL" id="KAH7113238.1"/>
    </source>
</evidence>
<evidence type="ECO:0000256" key="6">
    <source>
        <dbReference type="ARBA" id="ARBA00023242"/>
    </source>
</evidence>
<comment type="caution">
    <text evidence="9">The sequence shown here is derived from an EMBL/GenBank/DDBJ whole genome shotgun (WGS) entry which is preliminary data.</text>
</comment>
<dbReference type="InterPro" id="IPR007219">
    <property type="entry name" value="XnlR_reg_dom"/>
</dbReference>
<dbReference type="PANTHER" id="PTHR47171:SF1">
    <property type="entry name" value="ZN(II)2CYS6 TRANSCRIPTION FACTOR (EUROFUNG)"/>
    <property type="match status" value="1"/>
</dbReference>
<protein>
    <submittedName>
        <fullName evidence="9">Fungal-specific transcription factor domain-containing protein</fullName>
    </submittedName>
</protein>
<organism evidence="9 10">
    <name type="scientific">Dendryphion nanum</name>
    <dbReference type="NCBI Taxonomy" id="256645"/>
    <lineage>
        <taxon>Eukaryota</taxon>
        <taxon>Fungi</taxon>
        <taxon>Dikarya</taxon>
        <taxon>Ascomycota</taxon>
        <taxon>Pezizomycotina</taxon>
        <taxon>Dothideomycetes</taxon>
        <taxon>Pleosporomycetidae</taxon>
        <taxon>Pleosporales</taxon>
        <taxon>Torulaceae</taxon>
        <taxon>Dendryphion</taxon>
    </lineage>
</organism>
<dbReference type="GO" id="GO:0000981">
    <property type="term" value="F:DNA-binding transcription factor activity, RNA polymerase II-specific"/>
    <property type="evidence" value="ECO:0007669"/>
    <property type="project" value="InterPro"/>
</dbReference>
<dbReference type="EMBL" id="JAGMWT010000019">
    <property type="protein sequence ID" value="KAH7113238.1"/>
    <property type="molecule type" value="Genomic_DNA"/>
</dbReference>
<name>A0A9P9I9N9_9PLEO</name>
<dbReference type="SMART" id="SM00906">
    <property type="entry name" value="Fungal_trans"/>
    <property type="match status" value="1"/>
</dbReference>
<evidence type="ECO:0000256" key="2">
    <source>
        <dbReference type="ARBA" id="ARBA00022833"/>
    </source>
</evidence>
<dbReference type="Gene3D" id="4.10.240.10">
    <property type="entry name" value="Zn(2)-C6 fungal-type DNA-binding domain"/>
    <property type="match status" value="1"/>
</dbReference>
<keyword evidence="6" id="KW-0539">Nucleus</keyword>
<dbReference type="PROSITE" id="PS50048">
    <property type="entry name" value="ZN2_CY6_FUNGAL_2"/>
    <property type="match status" value="1"/>
</dbReference>